<dbReference type="Gene3D" id="3.40.190.80">
    <property type="match status" value="1"/>
</dbReference>
<dbReference type="SUPFAM" id="SSF56655">
    <property type="entry name" value="Carbohydrate phosphatase"/>
    <property type="match status" value="1"/>
</dbReference>
<feature type="binding site" evidence="5">
    <location>
        <position position="72"/>
    </location>
    <ligand>
        <name>Mg(2+)</name>
        <dbReference type="ChEBI" id="CHEBI:18420"/>
        <label>1</label>
        <note>catalytic</note>
    </ligand>
</feature>
<dbReference type="GO" id="GO:0046872">
    <property type="term" value="F:metal ion binding"/>
    <property type="evidence" value="ECO:0007669"/>
    <property type="project" value="UniProtKB-KW"/>
</dbReference>
<feature type="binding site" evidence="5">
    <location>
        <position position="93"/>
    </location>
    <ligand>
        <name>Mg(2+)</name>
        <dbReference type="ChEBI" id="CHEBI:18420"/>
        <label>2</label>
    </ligand>
</feature>
<dbReference type="AlphaFoldDB" id="A0A1S6XNQ1"/>
<organism evidence="6 7">
    <name type="scientific">Bartonella schoenbuchensis (strain DSM 13525 / NCTC 13165 / R1)</name>
    <dbReference type="NCBI Taxonomy" id="687861"/>
    <lineage>
        <taxon>Bacteria</taxon>
        <taxon>Pseudomonadati</taxon>
        <taxon>Pseudomonadota</taxon>
        <taxon>Alphaproteobacteria</taxon>
        <taxon>Hyphomicrobiales</taxon>
        <taxon>Bartonellaceae</taxon>
        <taxon>Bartonella</taxon>
    </lineage>
</organism>
<proteinExistence type="inferred from homology"/>
<evidence type="ECO:0000256" key="1">
    <source>
        <dbReference type="ARBA" id="ARBA00009759"/>
    </source>
</evidence>
<comment type="cofactor">
    <cofactor evidence="5">
        <name>Mg(2+)</name>
        <dbReference type="ChEBI" id="CHEBI:18420"/>
    </cofactor>
</comment>
<keyword evidence="2 5" id="KW-0479">Metal-binding</keyword>
<name>A0A1S6XNQ1_BARSR</name>
<dbReference type="GO" id="GO:0008934">
    <property type="term" value="F:inositol monophosphate 1-phosphatase activity"/>
    <property type="evidence" value="ECO:0007669"/>
    <property type="project" value="TreeGrafter"/>
</dbReference>
<dbReference type="PROSITE" id="PS00630">
    <property type="entry name" value="IMP_2"/>
    <property type="match status" value="1"/>
</dbReference>
<evidence type="ECO:0000256" key="5">
    <source>
        <dbReference type="PIRSR" id="PIRSR600760-2"/>
    </source>
</evidence>
<feature type="binding site" evidence="5">
    <location>
        <position position="212"/>
    </location>
    <ligand>
        <name>Mg(2+)</name>
        <dbReference type="ChEBI" id="CHEBI:18420"/>
        <label>1</label>
        <note>catalytic</note>
    </ligand>
</feature>
<reference evidence="7" key="1">
    <citation type="journal article" date="2017" name="Genome Biol. Evol.">
        <title>Evolutionary Dynamics of Pathoadaptation Revealed by Three Independent Acquisitions of the VirB/D4 Type IV Secretion System in Bartonella.</title>
        <authorList>
            <person name="Harms A."/>
            <person name="Segers F.H."/>
            <person name="Quebatte M."/>
            <person name="Mistl C."/>
            <person name="Manfredi P."/>
            <person name="Korner J."/>
            <person name="Chomel B.B."/>
            <person name="Kosoy M."/>
            <person name="Maruyama S."/>
            <person name="Engel P."/>
            <person name="Dehio C."/>
        </authorList>
    </citation>
    <scope>NUCLEOTIDE SEQUENCE [LARGE SCALE GENOMIC DNA]</scope>
    <source>
        <strain evidence="7">R1</strain>
    </source>
</reference>
<dbReference type="RefSeq" id="WP_078689388.1">
    <property type="nucleotide sequence ID" value="NZ_CP019789.1"/>
</dbReference>
<dbReference type="PANTHER" id="PTHR20854">
    <property type="entry name" value="INOSITOL MONOPHOSPHATASE"/>
    <property type="match status" value="1"/>
</dbReference>
<dbReference type="GO" id="GO:0007165">
    <property type="term" value="P:signal transduction"/>
    <property type="evidence" value="ECO:0007669"/>
    <property type="project" value="TreeGrafter"/>
</dbReference>
<dbReference type="STRING" id="687861.BscR1v2_001930"/>
<gene>
    <name evidence="6" type="ORF">BscR1v2_001930</name>
</gene>
<dbReference type="CDD" id="cd01638">
    <property type="entry name" value="CysQ"/>
    <property type="match status" value="1"/>
</dbReference>
<evidence type="ECO:0000256" key="2">
    <source>
        <dbReference type="ARBA" id="ARBA00022723"/>
    </source>
</evidence>
<dbReference type="InterPro" id="IPR020583">
    <property type="entry name" value="Inositol_monoP_metal-BS"/>
</dbReference>
<dbReference type="GO" id="GO:0046854">
    <property type="term" value="P:phosphatidylinositol phosphate biosynthetic process"/>
    <property type="evidence" value="ECO:0007669"/>
    <property type="project" value="InterPro"/>
</dbReference>
<dbReference type="GO" id="GO:0006020">
    <property type="term" value="P:inositol metabolic process"/>
    <property type="evidence" value="ECO:0007669"/>
    <property type="project" value="TreeGrafter"/>
</dbReference>
<dbReference type="PANTHER" id="PTHR20854:SF4">
    <property type="entry name" value="INOSITOL-1-MONOPHOSPHATASE-RELATED"/>
    <property type="match status" value="1"/>
</dbReference>
<evidence type="ECO:0000313" key="7">
    <source>
        <dbReference type="Proteomes" id="UP000190811"/>
    </source>
</evidence>
<dbReference type="Gene3D" id="3.30.540.10">
    <property type="entry name" value="Fructose-1,6-Bisphosphatase, subunit A, domain 1"/>
    <property type="match status" value="1"/>
</dbReference>
<dbReference type="Pfam" id="PF00459">
    <property type="entry name" value="Inositol_P"/>
    <property type="match status" value="1"/>
</dbReference>
<protein>
    <submittedName>
        <fullName evidence="6">Myo-inositol-1(Or 4)-monophosphatase</fullName>
        <ecNumber evidence="6">3.1.3.25</ecNumber>
    </submittedName>
</protein>
<dbReference type="InterPro" id="IPR000760">
    <property type="entry name" value="Inositol_monophosphatase-like"/>
</dbReference>
<feature type="binding site" evidence="5">
    <location>
        <position position="90"/>
    </location>
    <ligand>
        <name>Mg(2+)</name>
        <dbReference type="ChEBI" id="CHEBI:18420"/>
        <label>2</label>
    </ligand>
</feature>
<evidence type="ECO:0000256" key="4">
    <source>
        <dbReference type="ARBA" id="ARBA00022842"/>
    </source>
</evidence>
<feature type="binding site" evidence="5">
    <location>
        <position position="92"/>
    </location>
    <ligand>
        <name>Mg(2+)</name>
        <dbReference type="ChEBI" id="CHEBI:18420"/>
        <label>1</label>
        <note>catalytic</note>
    </ligand>
</feature>
<accession>A0A1S6XNQ1</accession>
<keyword evidence="3 6" id="KW-0378">Hydrolase</keyword>
<dbReference type="EC" id="3.1.3.25" evidence="6"/>
<comment type="similarity">
    <text evidence="1">Belongs to the inositol monophosphatase superfamily.</text>
</comment>
<keyword evidence="4 5" id="KW-0460">Magnesium</keyword>
<evidence type="ECO:0000313" key="6">
    <source>
        <dbReference type="EMBL" id="AQX30148.1"/>
    </source>
</evidence>
<dbReference type="PROSITE" id="PS00629">
    <property type="entry name" value="IMP_1"/>
    <property type="match status" value="1"/>
</dbReference>
<dbReference type="Proteomes" id="UP000190811">
    <property type="component" value="Chromosome"/>
</dbReference>
<sequence>MQENNAHYHSDLNLLLDVCREAGDLAMKYFGYEQEVWIKDGNSPVSEADFAVDHFLKERLLEARPTYGWISEEMKENQKQQVYERYFMVDPIDGTRGFLSGSVYWCVSVAIIENGRPVVGVLQCPAKGDVYAAAIGQGATLNGIKLPRLMSSCVNRKYRISLDQSVAQKLPCDFLNQVSFFRYIPSLAYRIALIAQGEIDLVLVRPNCHGWDIAAADLILQECGGCFISFDAPFISYRIEPYQYGFLIAGENNCCQDMIDVVRQAKLV</sequence>
<dbReference type="PRINTS" id="PR00377">
    <property type="entry name" value="IMPHPHTASES"/>
</dbReference>
<dbReference type="EMBL" id="CP019789">
    <property type="protein sequence ID" value="AQX30148.1"/>
    <property type="molecule type" value="Genomic_DNA"/>
</dbReference>
<evidence type="ECO:0000256" key="3">
    <source>
        <dbReference type="ARBA" id="ARBA00022801"/>
    </source>
</evidence>
<dbReference type="InterPro" id="IPR020550">
    <property type="entry name" value="Inositol_monophosphatase_CS"/>
</dbReference>